<evidence type="ECO:0000313" key="3">
    <source>
        <dbReference type="Proteomes" id="UP001303532"/>
    </source>
</evidence>
<proteinExistence type="predicted"/>
<dbReference type="RefSeq" id="WP_323691585.1">
    <property type="nucleotide sequence ID" value="NZ_CP116341.1"/>
</dbReference>
<evidence type="ECO:0000259" key="1">
    <source>
        <dbReference type="PROSITE" id="PS50800"/>
    </source>
</evidence>
<accession>A0ABZ0KVG2</accession>
<evidence type="ECO:0000313" key="2">
    <source>
        <dbReference type="EMBL" id="WOV83897.1"/>
    </source>
</evidence>
<keyword evidence="3" id="KW-1185">Reference proteome</keyword>
<dbReference type="EMBL" id="CP116341">
    <property type="protein sequence ID" value="WOV83897.1"/>
    <property type="molecule type" value="Genomic_DNA"/>
</dbReference>
<dbReference type="InterPro" id="IPR003034">
    <property type="entry name" value="SAP_dom"/>
</dbReference>
<dbReference type="Proteomes" id="UP001303532">
    <property type="component" value="Chromosome"/>
</dbReference>
<dbReference type="PROSITE" id="PS50800">
    <property type="entry name" value="SAP"/>
    <property type="match status" value="1"/>
</dbReference>
<feature type="domain" description="SAP" evidence="1">
    <location>
        <begin position="230"/>
        <end position="264"/>
    </location>
</feature>
<dbReference type="SUPFAM" id="SSF68906">
    <property type="entry name" value="SAP domain"/>
    <property type="match status" value="1"/>
</dbReference>
<organism evidence="2 3">
    <name type="scientific">Sporosarcina jeotgali</name>
    <dbReference type="NCBI Taxonomy" id="3020056"/>
    <lineage>
        <taxon>Bacteria</taxon>
        <taxon>Bacillati</taxon>
        <taxon>Bacillota</taxon>
        <taxon>Bacilli</taxon>
        <taxon>Bacillales</taxon>
        <taxon>Caryophanaceae</taxon>
        <taxon>Sporosarcina</taxon>
    </lineage>
</organism>
<dbReference type="InterPro" id="IPR036361">
    <property type="entry name" value="SAP_dom_sf"/>
</dbReference>
<reference evidence="2 3" key="1">
    <citation type="submission" date="2023-01" db="EMBL/GenBank/DDBJ databases">
        <title>Sporosarcina sp. nov., isolated from Korean tranditional fermented seafood 'Jeotgal'.</title>
        <authorList>
            <person name="Yang A.-I."/>
        </authorList>
    </citation>
    <scope>NUCLEOTIDE SEQUENCE [LARGE SCALE GENOMIC DNA]</scope>
    <source>
        <strain evidence="2 3">B2O-1</strain>
    </source>
</reference>
<protein>
    <recommendedName>
        <fullName evidence="1">SAP domain-containing protein</fullName>
    </recommendedName>
</protein>
<gene>
    <name evidence="2" type="ORF">PGH26_13590</name>
</gene>
<dbReference type="SMART" id="SM00513">
    <property type="entry name" value="SAP"/>
    <property type="match status" value="1"/>
</dbReference>
<name>A0ABZ0KVG2_9BACL</name>
<sequence>MYLQDILPKMSKLYLGRIVDSFLKDVHMETEEEMREVILKNIDEFQNKERVKNYLDFSREPRDLALLNELILMALMEKEGYLLTEANLYKEVEDMEKAILKQSKDDSYMNRFIPQDVNRIYSAVLDEAWKKDESLNEHEINILEVLRRELDLTKRDHYLIESRIGRFPQKNNVLHTHQQISKSLINLQTRGLILRFKDDASYYIIPTDIARVLRYQMGGELRNEVYETLLNDLSVSQLREILLHLDFNVSGVKEAIVARIIKHNILPSTALKGKPVI</sequence>